<sequence length="162" mass="18760">RFLHLLLLSITPTSNQWHISSRISIQMLTSYFSLDGISSEYIRFRKESVAIPADIQQMFYCFLVKEQDRNFLRFLWFGDNDLSKDIVEYRMKVHVFGNSPSPTVAIYGLRKAAHLQGKEQDSEVQQFIEYDFYVDNGLKSLPTVEAAVSVLKRTQNILAISK</sequence>
<organism evidence="1 2">
    <name type="scientific">Hemibagrus guttatus</name>
    <dbReference type="NCBI Taxonomy" id="175788"/>
    <lineage>
        <taxon>Eukaryota</taxon>
        <taxon>Metazoa</taxon>
        <taxon>Chordata</taxon>
        <taxon>Craniata</taxon>
        <taxon>Vertebrata</taxon>
        <taxon>Euteleostomi</taxon>
        <taxon>Actinopterygii</taxon>
        <taxon>Neopterygii</taxon>
        <taxon>Teleostei</taxon>
        <taxon>Ostariophysi</taxon>
        <taxon>Siluriformes</taxon>
        <taxon>Bagridae</taxon>
        <taxon>Hemibagrus</taxon>
    </lineage>
</organism>
<feature type="non-terminal residue" evidence="1">
    <location>
        <position position="162"/>
    </location>
</feature>
<proteinExistence type="predicted"/>
<comment type="caution">
    <text evidence="1">The sequence shown here is derived from an EMBL/GenBank/DDBJ whole genome shotgun (WGS) entry which is preliminary data.</text>
</comment>
<keyword evidence="2" id="KW-1185">Reference proteome</keyword>
<name>A0AAE0RB00_9TELE</name>
<dbReference type="Proteomes" id="UP001274896">
    <property type="component" value="Unassembled WGS sequence"/>
</dbReference>
<dbReference type="EMBL" id="JAUCMX010000004">
    <property type="protein sequence ID" value="KAK3549341.1"/>
    <property type="molecule type" value="Genomic_DNA"/>
</dbReference>
<protein>
    <submittedName>
        <fullName evidence="1">Uncharacterized protein</fullName>
    </submittedName>
</protein>
<reference evidence="1" key="1">
    <citation type="submission" date="2023-06" db="EMBL/GenBank/DDBJ databases">
        <title>Male Hemibagrus guttatus genome.</title>
        <authorList>
            <person name="Bian C."/>
        </authorList>
    </citation>
    <scope>NUCLEOTIDE SEQUENCE</scope>
    <source>
        <strain evidence="1">Male_cb2023</strain>
        <tissue evidence="1">Muscle</tissue>
    </source>
</reference>
<evidence type="ECO:0000313" key="2">
    <source>
        <dbReference type="Proteomes" id="UP001274896"/>
    </source>
</evidence>
<dbReference type="PANTHER" id="PTHR47331">
    <property type="entry name" value="PHD-TYPE DOMAIN-CONTAINING PROTEIN"/>
    <property type="match status" value="1"/>
</dbReference>
<feature type="non-terminal residue" evidence="1">
    <location>
        <position position="1"/>
    </location>
</feature>
<accession>A0AAE0RB00</accession>
<dbReference type="AlphaFoldDB" id="A0AAE0RB00"/>
<evidence type="ECO:0000313" key="1">
    <source>
        <dbReference type="EMBL" id="KAK3549341.1"/>
    </source>
</evidence>
<gene>
    <name evidence="1" type="ORF">QTP70_034567</name>
</gene>
<dbReference type="PANTHER" id="PTHR47331:SF6">
    <property type="entry name" value="DOUBLECORTIN DOMAIN-CONTAINING PROTEIN"/>
    <property type="match status" value="1"/>
</dbReference>